<comment type="cofactor">
    <cofactor evidence="1 14">
        <name>pyridoxal 5'-phosphate</name>
        <dbReference type="ChEBI" id="CHEBI:597326"/>
    </cofactor>
</comment>
<dbReference type="EMBL" id="UAQP01000005">
    <property type="protein sequence ID" value="SPU52754.1"/>
    <property type="molecule type" value="Genomic_DNA"/>
</dbReference>
<dbReference type="SUPFAM" id="SSF53383">
    <property type="entry name" value="PLP-dependent transferases"/>
    <property type="match status" value="1"/>
</dbReference>
<dbReference type="FunFam" id="3.40.640.10:FF:000006">
    <property type="entry name" value="5-aminolevulinate synthase, mitochondrial"/>
    <property type="match status" value="1"/>
</dbReference>
<evidence type="ECO:0000256" key="11">
    <source>
        <dbReference type="ARBA" id="ARBA00031945"/>
    </source>
</evidence>
<evidence type="ECO:0000256" key="5">
    <source>
        <dbReference type="ARBA" id="ARBA00013257"/>
    </source>
</evidence>
<evidence type="ECO:0000313" key="17">
    <source>
        <dbReference type="EMBL" id="SPU52754.1"/>
    </source>
</evidence>
<evidence type="ECO:0000256" key="6">
    <source>
        <dbReference type="ARBA" id="ARBA00022679"/>
    </source>
</evidence>
<name>A0A2X1BPS8_BREVE</name>
<evidence type="ECO:0000256" key="1">
    <source>
        <dbReference type="ARBA" id="ARBA00001933"/>
    </source>
</evidence>
<evidence type="ECO:0000256" key="10">
    <source>
        <dbReference type="ARBA" id="ARBA00031691"/>
    </source>
</evidence>
<dbReference type="InterPro" id="IPR050087">
    <property type="entry name" value="AON_synthase_class-II"/>
</dbReference>
<dbReference type="InterPro" id="IPR001917">
    <property type="entry name" value="Aminotrans_II_pyridoxalP_BS"/>
</dbReference>
<evidence type="ECO:0000256" key="15">
    <source>
        <dbReference type="RuleBase" id="RU910713"/>
    </source>
</evidence>
<comment type="similarity">
    <text evidence="3 14">Belongs to the class-II pyridoxal-phosphate-dependent aminotransferase family.</text>
</comment>
<evidence type="ECO:0000256" key="7">
    <source>
        <dbReference type="ARBA" id="ARBA00022898"/>
    </source>
</evidence>
<protein>
    <recommendedName>
        <fullName evidence="5 15">5-aminolevulinate synthase</fullName>
        <ecNumber evidence="5 15">2.3.1.37</ecNumber>
    </recommendedName>
    <alternativeName>
        <fullName evidence="10 15">5-aminolevulinic acid synthase</fullName>
    </alternativeName>
    <alternativeName>
        <fullName evidence="11 15">Delta-ALA synthase</fullName>
    </alternativeName>
    <alternativeName>
        <fullName evidence="12 15">Delta-aminolevulinate synthase</fullName>
    </alternativeName>
</protein>
<dbReference type="EC" id="2.3.1.37" evidence="5 15"/>
<dbReference type="UniPathway" id="UPA00251">
    <property type="reaction ID" value="UER00375"/>
</dbReference>
<sequence>MRRTWTSPLRESKQRKDIAISERTRSLFDYKAAFNSSVEQVRSEGRYRVFADLKRVRGQFPQAVRRREDGSEQDVVIWCSNDYLGMGQHPVVLDAMHSEIDAVGAGAGGTRNISGTTRSAVDLEAELAHWHQKEAALLFTSGYVGNEATLSTLQKILPGLITFSDSLNHASMIAGIRHGGGERHVFMHNDLAHLEALLAAAPADAPKLIAFESVYSMDGDIADLAGTIALAKKYGALTYLDEVHAVGLYGETGAGVAERDGVLDQIDIIECTLGKAIGVMGGYIAADAMIIDAVRSWASGFIFTTSLPPALTAGALASVRHLKAHPELRVQHQERAATLKARFAAAGIPVMESESHIVPVHVGDPVHCKMISDMLLDEYGVYVQPINYPTVPKGTERLRFTPSPNHTDAMMDDLVQAMDKLFAHCNVARRPVAA</sequence>
<evidence type="ECO:0000256" key="4">
    <source>
        <dbReference type="ARBA" id="ARBA00011738"/>
    </source>
</evidence>
<accession>A0A2X1BPS8</accession>
<dbReference type="Proteomes" id="UP000251186">
    <property type="component" value="Unassembled WGS sequence"/>
</dbReference>
<proteinExistence type="inferred from homology"/>
<evidence type="ECO:0000313" key="18">
    <source>
        <dbReference type="Proteomes" id="UP000251186"/>
    </source>
</evidence>
<reference evidence="17 18" key="1">
    <citation type="submission" date="2018-06" db="EMBL/GenBank/DDBJ databases">
        <authorList>
            <consortium name="Pathogen Informatics"/>
            <person name="Doyle S."/>
        </authorList>
    </citation>
    <scope>NUCLEOTIDE SEQUENCE [LARGE SCALE GENOMIC DNA]</scope>
    <source>
        <strain evidence="17 18">NCTC11166</strain>
    </source>
</reference>
<dbReference type="PANTHER" id="PTHR13693">
    <property type="entry name" value="CLASS II AMINOTRANSFERASE/8-AMINO-7-OXONONANOATE SYNTHASE"/>
    <property type="match status" value="1"/>
</dbReference>
<comment type="pathway">
    <text evidence="2 15">Porphyrin-containing compound metabolism; protoporphyrin-IX biosynthesis; 5-aminolevulinate from glycine: step 1/1.</text>
</comment>
<organism evidence="17 18">
    <name type="scientific">Brevundimonas vesicularis</name>
    <name type="common">Pseudomonas vesicularis</name>
    <dbReference type="NCBI Taxonomy" id="41276"/>
    <lineage>
        <taxon>Bacteria</taxon>
        <taxon>Pseudomonadati</taxon>
        <taxon>Pseudomonadota</taxon>
        <taxon>Alphaproteobacteria</taxon>
        <taxon>Caulobacterales</taxon>
        <taxon>Caulobacteraceae</taxon>
        <taxon>Brevundimonas</taxon>
    </lineage>
</organism>
<comment type="subunit">
    <text evidence="4">Homodimer.</text>
</comment>
<dbReference type="Gene3D" id="3.90.1150.10">
    <property type="entry name" value="Aspartate Aminotransferase, domain 1"/>
    <property type="match status" value="1"/>
</dbReference>
<evidence type="ECO:0000256" key="14">
    <source>
        <dbReference type="RuleBase" id="RU003693"/>
    </source>
</evidence>
<dbReference type="AlphaFoldDB" id="A0A2X1BPS8"/>
<dbReference type="InterPro" id="IPR015421">
    <property type="entry name" value="PyrdxlP-dep_Trfase_major"/>
</dbReference>
<comment type="catalytic activity">
    <reaction evidence="13 15">
        <text>succinyl-CoA + glycine + H(+) = 5-aminolevulinate + CO2 + CoA</text>
        <dbReference type="Rhea" id="RHEA:12921"/>
        <dbReference type="ChEBI" id="CHEBI:15378"/>
        <dbReference type="ChEBI" id="CHEBI:16526"/>
        <dbReference type="ChEBI" id="CHEBI:57287"/>
        <dbReference type="ChEBI" id="CHEBI:57292"/>
        <dbReference type="ChEBI" id="CHEBI:57305"/>
        <dbReference type="ChEBI" id="CHEBI:356416"/>
        <dbReference type="EC" id="2.3.1.37"/>
    </reaction>
</comment>
<gene>
    <name evidence="17" type="primary">hemA</name>
    <name evidence="17" type="ORF">NCTC11166_01095</name>
</gene>
<dbReference type="CDD" id="cd06454">
    <property type="entry name" value="KBL_like"/>
    <property type="match status" value="1"/>
</dbReference>
<keyword evidence="9 15" id="KW-0012">Acyltransferase</keyword>
<evidence type="ECO:0000256" key="3">
    <source>
        <dbReference type="ARBA" id="ARBA00008392"/>
    </source>
</evidence>
<dbReference type="PROSITE" id="PS00599">
    <property type="entry name" value="AA_TRANSFER_CLASS_2"/>
    <property type="match status" value="1"/>
</dbReference>
<evidence type="ECO:0000256" key="2">
    <source>
        <dbReference type="ARBA" id="ARBA00005029"/>
    </source>
</evidence>
<dbReference type="PANTHER" id="PTHR13693:SF102">
    <property type="entry name" value="2-AMINO-3-KETOBUTYRATE COENZYME A LIGASE, MITOCHONDRIAL"/>
    <property type="match status" value="1"/>
</dbReference>
<evidence type="ECO:0000256" key="9">
    <source>
        <dbReference type="ARBA" id="ARBA00023315"/>
    </source>
</evidence>
<keyword evidence="7 14" id="KW-0663">Pyridoxal phosphate</keyword>
<dbReference type="Pfam" id="PF00155">
    <property type="entry name" value="Aminotran_1_2"/>
    <property type="match status" value="1"/>
</dbReference>
<evidence type="ECO:0000256" key="12">
    <source>
        <dbReference type="ARBA" id="ARBA00032773"/>
    </source>
</evidence>
<keyword evidence="6 15" id="KW-0808">Transferase</keyword>
<evidence type="ECO:0000256" key="8">
    <source>
        <dbReference type="ARBA" id="ARBA00023133"/>
    </source>
</evidence>
<dbReference type="InterPro" id="IPR015424">
    <property type="entry name" value="PyrdxlP-dep_Trfase"/>
</dbReference>
<dbReference type="GO" id="GO:0003870">
    <property type="term" value="F:5-aminolevulinate synthase activity"/>
    <property type="evidence" value="ECO:0007669"/>
    <property type="project" value="UniProtKB-EC"/>
</dbReference>
<dbReference type="Gene3D" id="3.40.640.10">
    <property type="entry name" value="Type I PLP-dependent aspartate aminotransferase-like (Major domain)"/>
    <property type="match status" value="1"/>
</dbReference>
<keyword evidence="8 15" id="KW-0350">Heme biosynthesis</keyword>
<feature type="domain" description="Aminotransferase class I/classII large" evidence="16">
    <location>
        <begin position="74"/>
        <end position="417"/>
    </location>
</feature>
<evidence type="ECO:0000256" key="13">
    <source>
        <dbReference type="ARBA" id="ARBA00047654"/>
    </source>
</evidence>
<dbReference type="NCBIfam" id="TIGR01821">
    <property type="entry name" value="5aminolev_synth"/>
    <property type="match status" value="1"/>
</dbReference>
<dbReference type="InterPro" id="IPR004839">
    <property type="entry name" value="Aminotransferase_I/II_large"/>
</dbReference>
<dbReference type="InterPro" id="IPR015422">
    <property type="entry name" value="PyrdxlP-dep_Trfase_small"/>
</dbReference>
<dbReference type="GO" id="GO:0006782">
    <property type="term" value="P:protoporphyrinogen IX biosynthetic process"/>
    <property type="evidence" value="ECO:0007669"/>
    <property type="project" value="UniProtKB-UniRule"/>
</dbReference>
<dbReference type="InterPro" id="IPR010961">
    <property type="entry name" value="4pyrrol_synth_NH2levulA_synth"/>
</dbReference>
<dbReference type="GO" id="GO:0030170">
    <property type="term" value="F:pyridoxal phosphate binding"/>
    <property type="evidence" value="ECO:0007669"/>
    <property type="project" value="UniProtKB-UniRule"/>
</dbReference>
<evidence type="ECO:0000259" key="16">
    <source>
        <dbReference type="Pfam" id="PF00155"/>
    </source>
</evidence>